<name>A0A4Y8WRU4_9PORP</name>
<dbReference type="InterPro" id="IPR006037">
    <property type="entry name" value="RCK_C"/>
</dbReference>
<keyword evidence="7" id="KW-1133">Transmembrane helix</keyword>
<sequence>MLLAAISTDQLLLYGSILAVIGLFLSKTGFRFGLPTLLLFLGVGMAAGTTGCFNFDDPVIAQAIGSVALVIILFSGGMDTSYRSIKPVMVPGALLATAGVLLTALLTGVFIYYLFQWLDFGVQLTFLESLLFASVMSSTDSASVFSILRSRKTKLRHNLKPLLEFESGSNDPMAYMLTLILVSMIQQGDSVTVWDGVWMFVVQFAVGLLFGLVLGKLAVWVVNRANLYATSLYPILMLAVAFFIFSVTNTAYGNGYLAVYVGGLVIGNSRMQYSNTIAKFFDGVQWLSQLVMFLTLGLLVDVPYLLELAVPAILISLFMLLFGRPISVHLMLLPFWGKFKLKSQMYVSWVGLRGAVPIIFAMIPWVRGVENAQLVFTIVFFITIISLLVQGTTVQFMAEQLDLVDTETQDPVFGDIDLPQRIKSSISEVLVSRNMIEKSNKMKDLPLPDHTLAIMVQRGGDFFIPKGHTELAEGDHVLFISDDEEALVQAYEDLGVNNYSIDKNV</sequence>
<dbReference type="GO" id="GO:0005886">
    <property type="term" value="C:plasma membrane"/>
    <property type="evidence" value="ECO:0007669"/>
    <property type="project" value="UniProtKB-SubCell"/>
</dbReference>
<keyword evidence="4" id="KW-1003">Cell membrane</keyword>
<comment type="subcellular location">
    <subcellularLocation>
        <location evidence="1">Cell membrane</location>
        <topology evidence="1">Multi-pass membrane protein</topology>
    </subcellularLocation>
</comment>
<dbReference type="PANTHER" id="PTHR32507:SF7">
    <property type="entry name" value="K(+)_H(+) ANTIPORTER NHAP2"/>
    <property type="match status" value="1"/>
</dbReference>
<proteinExistence type="predicted"/>
<comment type="caution">
    <text evidence="10">The sequence shown here is derived from an EMBL/GenBank/DDBJ whole genome shotgun (WGS) entry which is preliminary data.</text>
</comment>
<evidence type="ECO:0000256" key="8">
    <source>
        <dbReference type="ARBA" id="ARBA00023065"/>
    </source>
</evidence>
<gene>
    <name evidence="10" type="ORF">E4P47_00495</name>
</gene>
<dbReference type="PROSITE" id="PS51202">
    <property type="entry name" value="RCK_C"/>
    <property type="match status" value="1"/>
</dbReference>
<dbReference type="NCBIfam" id="NF003716">
    <property type="entry name" value="PRK05326.1-3"/>
    <property type="match status" value="1"/>
</dbReference>
<dbReference type="GO" id="GO:0006813">
    <property type="term" value="P:potassium ion transport"/>
    <property type="evidence" value="ECO:0007669"/>
    <property type="project" value="UniProtKB-KW"/>
</dbReference>
<dbReference type="STRING" id="1122973.GCA_000379925_00927"/>
<dbReference type="InterPro" id="IPR036721">
    <property type="entry name" value="RCK_C_sf"/>
</dbReference>
<dbReference type="Pfam" id="PF00999">
    <property type="entry name" value="Na_H_Exchanger"/>
    <property type="match status" value="1"/>
</dbReference>
<evidence type="ECO:0000256" key="2">
    <source>
        <dbReference type="ARBA" id="ARBA00022448"/>
    </source>
</evidence>
<keyword evidence="5" id="KW-0633">Potassium transport</keyword>
<evidence type="ECO:0000256" key="7">
    <source>
        <dbReference type="ARBA" id="ARBA00022989"/>
    </source>
</evidence>
<evidence type="ECO:0000256" key="9">
    <source>
        <dbReference type="ARBA" id="ARBA00023136"/>
    </source>
</evidence>
<evidence type="ECO:0000313" key="11">
    <source>
        <dbReference type="Proteomes" id="UP000297225"/>
    </source>
</evidence>
<dbReference type="GO" id="GO:1902600">
    <property type="term" value="P:proton transmembrane transport"/>
    <property type="evidence" value="ECO:0007669"/>
    <property type="project" value="InterPro"/>
</dbReference>
<organism evidence="10 11">
    <name type="scientific">Porphyromonas levii</name>
    <dbReference type="NCBI Taxonomy" id="28114"/>
    <lineage>
        <taxon>Bacteria</taxon>
        <taxon>Pseudomonadati</taxon>
        <taxon>Bacteroidota</taxon>
        <taxon>Bacteroidia</taxon>
        <taxon>Bacteroidales</taxon>
        <taxon>Porphyromonadaceae</taxon>
        <taxon>Porphyromonas</taxon>
    </lineage>
</organism>
<keyword evidence="6" id="KW-0812">Transmembrane</keyword>
<dbReference type="NCBIfam" id="NF003715">
    <property type="entry name" value="PRK05326.1-2"/>
    <property type="match status" value="1"/>
</dbReference>
<dbReference type="OrthoDB" id="9810759at2"/>
<keyword evidence="2" id="KW-0813">Transport</keyword>
<evidence type="ECO:0000256" key="5">
    <source>
        <dbReference type="ARBA" id="ARBA00022538"/>
    </source>
</evidence>
<dbReference type="RefSeq" id="WP_018358180.1">
    <property type="nucleotide sequence ID" value="NZ_CP197400.1"/>
</dbReference>
<dbReference type="Gene3D" id="3.30.70.1450">
    <property type="entry name" value="Regulator of K+ conductance, C-terminal domain"/>
    <property type="match status" value="1"/>
</dbReference>
<keyword evidence="9" id="KW-0472">Membrane</keyword>
<keyword evidence="11" id="KW-1185">Reference proteome</keyword>
<evidence type="ECO:0000256" key="3">
    <source>
        <dbReference type="ARBA" id="ARBA00022449"/>
    </source>
</evidence>
<keyword evidence="8" id="KW-0406">Ion transport</keyword>
<reference evidence="10 11" key="1">
    <citation type="submission" date="2019-03" db="EMBL/GenBank/DDBJ databases">
        <title>Porphyromonas levii Isolated from the Uterus of Dairy Cows.</title>
        <authorList>
            <person name="Francis A.M."/>
        </authorList>
    </citation>
    <scope>NUCLEOTIDE SEQUENCE [LARGE SCALE GENOMIC DNA]</scope>
    <source>
        <strain evidence="10 11">AF5678</strain>
    </source>
</reference>
<dbReference type="GO" id="GO:0008324">
    <property type="term" value="F:monoatomic cation transmembrane transporter activity"/>
    <property type="evidence" value="ECO:0007669"/>
    <property type="project" value="InterPro"/>
</dbReference>
<dbReference type="Gene3D" id="1.20.1530.20">
    <property type="match status" value="1"/>
</dbReference>
<dbReference type="EMBL" id="SPNC01000003">
    <property type="protein sequence ID" value="TFH97358.1"/>
    <property type="molecule type" value="Genomic_DNA"/>
</dbReference>
<keyword evidence="3" id="KW-0050">Antiport</keyword>
<dbReference type="InterPro" id="IPR038770">
    <property type="entry name" value="Na+/solute_symporter_sf"/>
</dbReference>
<evidence type="ECO:0000256" key="1">
    <source>
        <dbReference type="ARBA" id="ARBA00004651"/>
    </source>
</evidence>
<dbReference type="SUPFAM" id="SSF116726">
    <property type="entry name" value="TrkA C-terminal domain-like"/>
    <property type="match status" value="1"/>
</dbReference>
<keyword evidence="5" id="KW-0630">Potassium</keyword>
<dbReference type="PANTHER" id="PTHR32507">
    <property type="entry name" value="NA(+)/H(+) ANTIPORTER 1"/>
    <property type="match status" value="1"/>
</dbReference>
<dbReference type="AlphaFoldDB" id="A0A4Y8WRU4"/>
<dbReference type="GeneID" id="66797730"/>
<dbReference type="Proteomes" id="UP000297225">
    <property type="component" value="Unassembled WGS sequence"/>
</dbReference>
<dbReference type="InterPro" id="IPR006153">
    <property type="entry name" value="Cation/H_exchanger_TM"/>
</dbReference>
<accession>A0A4Y8WRU4</accession>
<protein>
    <submittedName>
        <fullName evidence="10">Potassium/proton antiporter</fullName>
    </submittedName>
</protein>
<dbReference type="GO" id="GO:0015297">
    <property type="term" value="F:antiporter activity"/>
    <property type="evidence" value="ECO:0007669"/>
    <property type="project" value="UniProtKB-KW"/>
</dbReference>
<evidence type="ECO:0000256" key="6">
    <source>
        <dbReference type="ARBA" id="ARBA00022692"/>
    </source>
</evidence>
<evidence type="ECO:0000313" key="10">
    <source>
        <dbReference type="EMBL" id="TFH97358.1"/>
    </source>
</evidence>
<evidence type="ECO:0000256" key="4">
    <source>
        <dbReference type="ARBA" id="ARBA00022475"/>
    </source>
</evidence>